<keyword evidence="4" id="KW-1185">Reference proteome</keyword>
<evidence type="ECO:0000313" key="4">
    <source>
        <dbReference type="Proteomes" id="UP001642487"/>
    </source>
</evidence>
<feature type="domain" description="Calmodulin binding protein-like N-terminal" evidence="2">
    <location>
        <begin position="101"/>
        <end position="241"/>
    </location>
</feature>
<proteinExistence type="predicted"/>
<sequence>MDPKSIDNTNNNSPYDDGNSPPAKRTRLSLPTSFEVGSAAGAEGAFVELISKIMKPLLKDLVQLEVKKALQAHLSPHLLESLRERKETGEEVKEDDGKEMYKLVFWNEPVSIIFTNNEIKAKNDELLKVAICDATTNAIICTGLLSSAQVEVFLLDGDYGGSGQLHHPLSPRDGKRPLLVGSDLNLILENGVAYIHSLSITDNSSWMKSKKFRLAVKIKDDKMFSPPIRVAVSQPFRVMDHRGE</sequence>
<accession>A0ABP0ZC45</accession>
<dbReference type="InterPro" id="IPR012416">
    <property type="entry name" value="CBP60"/>
</dbReference>
<gene>
    <name evidence="3" type="ORF">CITCOLO1_LOCUS20831</name>
</gene>
<feature type="compositionally biased region" description="Polar residues" evidence="1">
    <location>
        <begin position="1"/>
        <end position="14"/>
    </location>
</feature>
<evidence type="ECO:0000256" key="1">
    <source>
        <dbReference type="SAM" id="MobiDB-lite"/>
    </source>
</evidence>
<dbReference type="Proteomes" id="UP001642487">
    <property type="component" value="Chromosome 8"/>
</dbReference>
<protein>
    <recommendedName>
        <fullName evidence="2">Calmodulin binding protein-like N-terminal domain-containing protein</fullName>
    </recommendedName>
</protein>
<feature type="region of interest" description="Disordered" evidence="1">
    <location>
        <begin position="1"/>
        <end position="28"/>
    </location>
</feature>
<dbReference type="PANTHER" id="PTHR31713:SF43">
    <property type="entry name" value="CALMODULIN-BINDING PROTEIN 60 G"/>
    <property type="match status" value="1"/>
</dbReference>
<organism evidence="3 4">
    <name type="scientific">Citrullus colocynthis</name>
    <name type="common">colocynth</name>
    <dbReference type="NCBI Taxonomy" id="252529"/>
    <lineage>
        <taxon>Eukaryota</taxon>
        <taxon>Viridiplantae</taxon>
        <taxon>Streptophyta</taxon>
        <taxon>Embryophyta</taxon>
        <taxon>Tracheophyta</taxon>
        <taxon>Spermatophyta</taxon>
        <taxon>Magnoliopsida</taxon>
        <taxon>eudicotyledons</taxon>
        <taxon>Gunneridae</taxon>
        <taxon>Pentapetalae</taxon>
        <taxon>rosids</taxon>
        <taxon>fabids</taxon>
        <taxon>Cucurbitales</taxon>
        <taxon>Cucurbitaceae</taxon>
        <taxon>Benincaseae</taxon>
        <taxon>Citrullus</taxon>
    </lineage>
</organism>
<dbReference type="PANTHER" id="PTHR31713">
    <property type="entry name" value="OS02G0177800 PROTEIN"/>
    <property type="match status" value="1"/>
</dbReference>
<dbReference type="EMBL" id="OZ021742">
    <property type="protein sequence ID" value="CAK9328415.1"/>
    <property type="molecule type" value="Genomic_DNA"/>
</dbReference>
<feature type="non-terminal residue" evidence="3">
    <location>
        <position position="244"/>
    </location>
</feature>
<evidence type="ECO:0000313" key="3">
    <source>
        <dbReference type="EMBL" id="CAK9328415.1"/>
    </source>
</evidence>
<dbReference type="Pfam" id="PF07887">
    <property type="entry name" value="Calmodulin_bind"/>
    <property type="match status" value="1"/>
</dbReference>
<reference evidence="3 4" key="1">
    <citation type="submission" date="2024-03" db="EMBL/GenBank/DDBJ databases">
        <authorList>
            <person name="Gkanogiannis A."/>
            <person name="Becerra Lopez-Lavalle L."/>
        </authorList>
    </citation>
    <scope>NUCLEOTIDE SEQUENCE [LARGE SCALE GENOMIC DNA]</scope>
</reference>
<name>A0ABP0ZC45_9ROSI</name>
<dbReference type="InterPro" id="IPR046831">
    <property type="entry name" value="Calmodulin_bind_N"/>
</dbReference>
<evidence type="ECO:0000259" key="2">
    <source>
        <dbReference type="Pfam" id="PF07887"/>
    </source>
</evidence>